<dbReference type="AlphaFoldDB" id="I5BQW1"/>
<gene>
    <name evidence="1" type="ORF">A3SI_20172</name>
</gene>
<reference evidence="1 2" key="1">
    <citation type="submission" date="2012-05" db="EMBL/GenBank/DDBJ databases">
        <title>Genome sequence of Nitritalea halalkaliphila LW7.</title>
        <authorList>
            <person name="Jangir P.K."/>
            <person name="Singh A."/>
            <person name="Shivaji S."/>
            <person name="Sharma R."/>
        </authorList>
    </citation>
    <scope>NUCLEOTIDE SEQUENCE [LARGE SCALE GENOMIC DNA]</scope>
    <source>
        <strain evidence="1 2">LW7</strain>
    </source>
</reference>
<sequence>MGNSFLILKKILLLLDIPFTKGYLKERVASHPEQESLLSISDNLNHYKVDSLGLNLSIEKLDQIPLPCIIQIQERNFLFLVCLLNRK</sequence>
<dbReference type="STRING" id="1189621.A3SI_20172"/>
<evidence type="ECO:0000313" key="2">
    <source>
        <dbReference type="Proteomes" id="UP000005551"/>
    </source>
</evidence>
<protein>
    <submittedName>
        <fullName evidence="1">Vitamin K epoxide reductase</fullName>
    </submittedName>
</protein>
<evidence type="ECO:0000313" key="1">
    <source>
        <dbReference type="EMBL" id="EIM71963.1"/>
    </source>
</evidence>
<keyword evidence="2" id="KW-1185">Reference proteome</keyword>
<name>I5BQW1_9BACT</name>
<accession>I5BQW1</accession>
<proteinExistence type="predicted"/>
<comment type="caution">
    <text evidence="1">The sequence shown here is derived from an EMBL/GenBank/DDBJ whole genome shotgun (WGS) entry which is preliminary data.</text>
</comment>
<dbReference type="Proteomes" id="UP000005551">
    <property type="component" value="Unassembled WGS sequence"/>
</dbReference>
<dbReference type="EMBL" id="AJYA01000108">
    <property type="protein sequence ID" value="EIM71963.1"/>
    <property type="molecule type" value="Genomic_DNA"/>
</dbReference>
<dbReference type="Gene3D" id="3.90.70.10">
    <property type="entry name" value="Cysteine proteinases"/>
    <property type="match status" value="1"/>
</dbReference>
<organism evidence="1 2">
    <name type="scientific">Nitritalea halalkaliphila LW7</name>
    <dbReference type="NCBI Taxonomy" id="1189621"/>
    <lineage>
        <taxon>Bacteria</taxon>
        <taxon>Pseudomonadati</taxon>
        <taxon>Bacteroidota</taxon>
        <taxon>Cytophagia</taxon>
        <taxon>Cytophagales</taxon>
        <taxon>Cyclobacteriaceae</taxon>
        <taxon>Nitritalea</taxon>
    </lineage>
</organism>